<accession>A0A251RXB4</accession>
<dbReference type="InParanoid" id="A0A251RXB4"/>
<feature type="transmembrane region" description="Helical" evidence="6">
    <location>
        <begin position="12"/>
        <end position="30"/>
    </location>
</feature>
<dbReference type="OrthoDB" id="551896at2759"/>
<dbReference type="PANTHER" id="PTHR46285:SF13">
    <property type="entry name" value="OS02G0167775 PROTEIN"/>
    <property type="match status" value="1"/>
</dbReference>
<dbReference type="PANTHER" id="PTHR46285">
    <property type="entry name" value="PROTEINASE INHIBITOR I4, SERPIN (DUF716)-RELATED"/>
    <property type="match status" value="1"/>
</dbReference>
<keyword evidence="4 6" id="KW-1133">Transmembrane helix</keyword>
<dbReference type="Proteomes" id="UP000215914">
    <property type="component" value="Chromosome 16"/>
</dbReference>
<feature type="transmembrane region" description="Helical" evidence="6">
    <location>
        <begin position="189"/>
        <end position="211"/>
    </location>
</feature>
<comment type="subcellular location">
    <subcellularLocation>
        <location evidence="1">Membrane</location>
        <topology evidence="1">Multi-pass membrane protein</topology>
    </subcellularLocation>
</comment>
<dbReference type="FunCoup" id="A0A251RXB4">
    <property type="interactions" value="33"/>
</dbReference>
<feature type="transmembrane region" description="Helical" evidence="6">
    <location>
        <begin position="132"/>
        <end position="150"/>
    </location>
</feature>
<keyword evidence="9" id="KW-1185">Reference proteome</keyword>
<evidence type="ECO:0000313" key="9">
    <source>
        <dbReference type="Proteomes" id="UP000215914"/>
    </source>
</evidence>
<dbReference type="Gramene" id="mRNA:HanXRQr2_Chr16g0731661">
    <property type="protein sequence ID" value="CDS:HanXRQr2_Chr16g0731661.1"/>
    <property type="gene ID" value="HanXRQr2_Chr16g0731661"/>
</dbReference>
<feature type="transmembrane region" description="Helical" evidence="6">
    <location>
        <begin position="157"/>
        <end position="177"/>
    </location>
</feature>
<evidence type="ECO:0000256" key="5">
    <source>
        <dbReference type="ARBA" id="ARBA00023136"/>
    </source>
</evidence>
<protein>
    <recommendedName>
        <fullName evidence="10">Transmembrane protein 45B</fullName>
    </recommendedName>
</protein>
<dbReference type="InterPro" id="IPR006904">
    <property type="entry name" value="DUF716"/>
</dbReference>
<reference evidence="7 9" key="1">
    <citation type="journal article" date="2017" name="Nature">
        <title>The sunflower genome provides insights into oil metabolism, flowering and Asterid evolution.</title>
        <authorList>
            <person name="Badouin H."/>
            <person name="Gouzy J."/>
            <person name="Grassa C.J."/>
            <person name="Murat F."/>
            <person name="Staton S.E."/>
            <person name="Cottret L."/>
            <person name="Lelandais-Briere C."/>
            <person name="Owens G.L."/>
            <person name="Carrere S."/>
            <person name="Mayjonade B."/>
            <person name="Legrand L."/>
            <person name="Gill N."/>
            <person name="Kane N.C."/>
            <person name="Bowers J.E."/>
            <person name="Hubner S."/>
            <person name="Bellec A."/>
            <person name="Berard A."/>
            <person name="Berges H."/>
            <person name="Blanchet N."/>
            <person name="Boniface M.C."/>
            <person name="Brunel D."/>
            <person name="Catrice O."/>
            <person name="Chaidir N."/>
            <person name="Claudel C."/>
            <person name="Donnadieu C."/>
            <person name="Faraut T."/>
            <person name="Fievet G."/>
            <person name="Helmstetter N."/>
            <person name="King M."/>
            <person name="Knapp S.J."/>
            <person name="Lai Z."/>
            <person name="Le Paslier M.C."/>
            <person name="Lippi Y."/>
            <person name="Lorenzon L."/>
            <person name="Mandel J.R."/>
            <person name="Marage G."/>
            <person name="Marchand G."/>
            <person name="Marquand E."/>
            <person name="Bret-Mestries E."/>
            <person name="Morien E."/>
            <person name="Nambeesan S."/>
            <person name="Nguyen T."/>
            <person name="Pegot-Espagnet P."/>
            <person name="Pouilly N."/>
            <person name="Raftis F."/>
            <person name="Sallet E."/>
            <person name="Schiex T."/>
            <person name="Thomas J."/>
            <person name="Vandecasteele C."/>
            <person name="Vares D."/>
            <person name="Vear F."/>
            <person name="Vautrin S."/>
            <person name="Crespi M."/>
            <person name="Mangin B."/>
            <person name="Burke J.M."/>
            <person name="Salse J."/>
            <person name="Munos S."/>
            <person name="Vincourt P."/>
            <person name="Rieseberg L.H."/>
            <person name="Langlade N.B."/>
        </authorList>
    </citation>
    <scope>NUCLEOTIDE SEQUENCE [LARGE SCALE GENOMIC DNA]</scope>
    <source>
        <strain evidence="9">cv. SF193</strain>
        <tissue evidence="7">Leaves</tissue>
    </source>
</reference>
<dbReference type="OMA" id="WHTINTI"/>
<reference evidence="8" key="2">
    <citation type="submission" date="2017-02" db="EMBL/GenBank/DDBJ databases">
        <title>Sunflower complete genome.</title>
        <authorList>
            <person name="Langlade N."/>
            <person name="Munos S."/>
        </authorList>
    </citation>
    <scope>NUCLEOTIDE SEQUENCE [LARGE SCALE GENOMIC DNA]</scope>
    <source>
        <tissue evidence="8">Leaves</tissue>
    </source>
</reference>
<dbReference type="EMBL" id="MNCJ02000331">
    <property type="protein sequence ID" value="KAF5758651.1"/>
    <property type="molecule type" value="Genomic_DNA"/>
</dbReference>
<feature type="transmembrane region" description="Helical" evidence="6">
    <location>
        <begin position="94"/>
        <end position="112"/>
    </location>
</feature>
<keyword evidence="5 6" id="KW-0472">Membrane</keyword>
<keyword evidence="3 6" id="KW-0812">Transmembrane</keyword>
<evidence type="ECO:0000256" key="1">
    <source>
        <dbReference type="ARBA" id="ARBA00004141"/>
    </source>
</evidence>
<organism evidence="8 9">
    <name type="scientific">Helianthus annuus</name>
    <name type="common">Common sunflower</name>
    <dbReference type="NCBI Taxonomy" id="4232"/>
    <lineage>
        <taxon>Eukaryota</taxon>
        <taxon>Viridiplantae</taxon>
        <taxon>Streptophyta</taxon>
        <taxon>Embryophyta</taxon>
        <taxon>Tracheophyta</taxon>
        <taxon>Spermatophyta</taxon>
        <taxon>Magnoliopsida</taxon>
        <taxon>eudicotyledons</taxon>
        <taxon>Gunneridae</taxon>
        <taxon>Pentapetalae</taxon>
        <taxon>asterids</taxon>
        <taxon>campanulids</taxon>
        <taxon>Asterales</taxon>
        <taxon>Asteraceae</taxon>
        <taxon>Asteroideae</taxon>
        <taxon>Heliantheae alliance</taxon>
        <taxon>Heliantheae</taxon>
        <taxon>Helianthus</taxon>
    </lineage>
</organism>
<evidence type="ECO:0000256" key="3">
    <source>
        <dbReference type="ARBA" id="ARBA00022692"/>
    </source>
</evidence>
<evidence type="ECO:0000256" key="4">
    <source>
        <dbReference type="ARBA" id="ARBA00022989"/>
    </source>
</evidence>
<feature type="transmembrane region" description="Helical" evidence="6">
    <location>
        <begin position="218"/>
        <end position="241"/>
    </location>
</feature>
<evidence type="ECO:0000313" key="7">
    <source>
        <dbReference type="EMBL" id="KAF5758651.1"/>
    </source>
</evidence>
<gene>
    <name evidence="8" type="ORF">HannXRQ_Chr16g0506061</name>
    <name evidence="7" type="ORF">HanXRQr2_Chr16g0731661</name>
</gene>
<dbReference type="GO" id="GO:0016020">
    <property type="term" value="C:membrane"/>
    <property type="evidence" value="ECO:0007669"/>
    <property type="project" value="UniProtKB-SubCell"/>
</dbReference>
<evidence type="ECO:0008006" key="10">
    <source>
        <dbReference type="Google" id="ProtNLM"/>
    </source>
</evidence>
<feature type="transmembrane region" description="Helical" evidence="6">
    <location>
        <begin position="50"/>
        <end position="69"/>
    </location>
</feature>
<sequence length="338" mass="38328">MHHSLITMHYLLPINLFFFFLYDYIFLHIYLCPNNPLSQPHITQHSMGTLAGHLVPGSALALLGLWHIFNTVRAYHLKGPNLFRSSFWHPFSKLIYMELFLIVSFSIFSIVMQVLDYPLFSFAFKLNNYEHATMFLHLVIFAGFTLVTEINHKSDMWFEVSGILAASVFGQELFLLHYHSADHVGLEGYYHWLMQLIVFVSLLSAISTTIFPSSFPSSLVLSISVVFQGLWFINMGFLLWVPELVPKGCTLRLGHGGDSDMHGGVICGTHDAGLRARALANLQFSWILAGILIFVGCICSFFPKKVAPRAQSIEYERLNSRIAEIPLSVAGFKQVNYQ</sequence>
<proteinExistence type="inferred from homology"/>
<dbReference type="EMBL" id="CM007905">
    <property type="protein sequence ID" value="OTF91018.1"/>
    <property type="molecule type" value="Genomic_DNA"/>
</dbReference>
<evidence type="ECO:0000256" key="6">
    <source>
        <dbReference type="SAM" id="Phobius"/>
    </source>
</evidence>
<comment type="similarity">
    <text evidence="2">Belongs to the TMEM45 family.</text>
</comment>
<evidence type="ECO:0000313" key="8">
    <source>
        <dbReference type="EMBL" id="OTF91018.1"/>
    </source>
</evidence>
<reference evidence="7" key="3">
    <citation type="submission" date="2020-06" db="EMBL/GenBank/DDBJ databases">
        <title>Helianthus annuus Genome sequencing and assembly Release 2.</title>
        <authorList>
            <person name="Gouzy J."/>
            <person name="Langlade N."/>
            <person name="Munos S."/>
        </authorList>
    </citation>
    <scope>NUCLEOTIDE SEQUENCE</scope>
    <source>
        <tissue evidence="7">Leaves</tissue>
    </source>
</reference>
<evidence type="ECO:0000256" key="2">
    <source>
        <dbReference type="ARBA" id="ARBA00006948"/>
    </source>
</evidence>
<dbReference type="AlphaFoldDB" id="A0A251RXB4"/>
<feature type="transmembrane region" description="Helical" evidence="6">
    <location>
        <begin position="284"/>
        <end position="302"/>
    </location>
</feature>
<dbReference type="Pfam" id="PF04819">
    <property type="entry name" value="DUF716"/>
    <property type="match status" value="1"/>
</dbReference>
<name>A0A251RXB4_HELAN</name>